<sequence length="96" mass="10875">MGAWGEKLCLRSPGNSRTIRMEDSLPGRLGDCMIARPGGVMLLKHGVIHGEWIGKLVAQSLLDLHTENFNYLFPNRKFTDRISLYTVPNFIKIFLT</sequence>
<name>A0A8X6PS82_NEPPI</name>
<dbReference type="Proteomes" id="UP000887013">
    <property type="component" value="Unassembled WGS sequence"/>
</dbReference>
<proteinExistence type="predicted"/>
<accession>A0A8X6PS82</accession>
<dbReference type="EMBL" id="BMAW01023433">
    <property type="protein sequence ID" value="GFT82716.1"/>
    <property type="molecule type" value="Genomic_DNA"/>
</dbReference>
<protein>
    <submittedName>
        <fullName evidence="1">Uncharacterized protein</fullName>
    </submittedName>
</protein>
<keyword evidence="2" id="KW-1185">Reference proteome</keyword>
<evidence type="ECO:0000313" key="2">
    <source>
        <dbReference type="Proteomes" id="UP000887013"/>
    </source>
</evidence>
<evidence type="ECO:0000313" key="1">
    <source>
        <dbReference type="EMBL" id="GFT82716.1"/>
    </source>
</evidence>
<comment type="caution">
    <text evidence="1">The sequence shown here is derived from an EMBL/GenBank/DDBJ whole genome shotgun (WGS) entry which is preliminary data.</text>
</comment>
<reference evidence="1" key="1">
    <citation type="submission" date="2020-08" db="EMBL/GenBank/DDBJ databases">
        <title>Multicomponent nature underlies the extraordinary mechanical properties of spider dragline silk.</title>
        <authorList>
            <person name="Kono N."/>
            <person name="Nakamura H."/>
            <person name="Mori M."/>
            <person name="Yoshida Y."/>
            <person name="Ohtoshi R."/>
            <person name="Malay A.D."/>
            <person name="Moran D.A.P."/>
            <person name="Tomita M."/>
            <person name="Numata K."/>
            <person name="Arakawa K."/>
        </authorList>
    </citation>
    <scope>NUCLEOTIDE SEQUENCE</scope>
</reference>
<dbReference type="AlphaFoldDB" id="A0A8X6PS82"/>
<gene>
    <name evidence="1" type="ORF">NPIL_654421</name>
</gene>
<organism evidence="1 2">
    <name type="scientific">Nephila pilipes</name>
    <name type="common">Giant wood spider</name>
    <name type="synonym">Nephila maculata</name>
    <dbReference type="NCBI Taxonomy" id="299642"/>
    <lineage>
        <taxon>Eukaryota</taxon>
        <taxon>Metazoa</taxon>
        <taxon>Ecdysozoa</taxon>
        <taxon>Arthropoda</taxon>
        <taxon>Chelicerata</taxon>
        <taxon>Arachnida</taxon>
        <taxon>Araneae</taxon>
        <taxon>Araneomorphae</taxon>
        <taxon>Entelegynae</taxon>
        <taxon>Araneoidea</taxon>
        <taxon>Nephilidae</taxon>
        <taxon>Nephila</taxon>
    </lineage>
</organism>